<feature type="domain" description="Pel9A-like right handed beta-helix region" evidence="10">
    <location>
        <begin position="29"/>
        <end position="363"/>
    </location>
</feature>
<dbReference type="Proteomes" id="UP000600139">
    <property type="component" value="Unassembled WGS sequence"/>
</dbReference>
<dbReference type="GO" id="GO:0005576">
    <property type="term" value="C:extracellular region"/>
    <property type="evidence" value="ECO:0007669"/>
    <property type="project" value="UniProtKB-SubCell"/>
</dbReference>
<dbReference type="InterPro" id="IPR053868">
    <property type="entry name" value="Pel9A-like_beta_helix"/>
</dbReference>
<evidence type="ECO:0000256" key="5">
    <source>
        <dbReference type="ARBA" id="ARBA00022729"/>
    </source>
</evidence>
<reference evidence="11" key="1">
    <citation type="submission" date="2021-01" db="EMBL/GenBank/DDBJ databases">
        <title>Modified the classification status of verrucomicrobia.</title>
        <authorList>
            <person name="Feng X."/>
        </authorList>
    </citation>
    <scope>NUCLEOTIDE SEQUENCE</scope>
    <source>
        <strain evidence="11">JCM 18052</strain>
    </source>
</reference>
<evidence type="ECO:0000256" key="7">
    <source>
        <dbReference type="ARBA" id="ARBA00023239"/>
    </source>
</evidence>
<evidence type="ECO:0000256" key="2">
    <source>
        <dbReference type="ARBA" id="ARBA00004613"/>
    </source>
</evidence>
<comment type="subcellular location">
    <subcellularLocation>
        <location evidence="2">Secreted</location>
    </subcellularLocation>
</comment>
<dbReference type="InterPro" id="IPR052052">
    <property type="entry name" value="Polysaccharide_Lyase_9"/>
</dbReference>
<dbReference type="SUPFAM" id="SSF51126">
    <property type="entry name" value="Pectin lyase-like"/>
    <property type="match status" value="1"/>
</dbReference>
<dbReference type="Gene3D" id="2.160.20.10">
    <property type="entry name" value="Single-stranded right-handed beta-helix, Pectin lyase-like"/>
    <property type="match status" value="1"/>
</dbReference>
<evidence type="ECO:0000256" key="4">
    <source>
        <dbReference type="ARBA" id="ARBA00022723"/>
    </source>
</evidence>
<keyword evidence="3" id="KW-0964">Secreted</keyword>
<keyword evidence="12" id="KW-1185">Reference proteome</keyword>
<evidence type="ECO:0000256" key="9">
    <source>
        <dbReference type="SAM" id="SignalP"/>
    </source>
</evidence>
<feature type="signal peptide" evidence="9">
    <location>
        <begin position="1"/>
        <end position="29"/>
    </location>
</feature>
<accession>A0A934R0A8</accession>
<evidence type="ECO:0000256" key="6">
    <source>
        <dbReference type="ARBA" id="ARBA00022837"/>
    </source>
</evidence>
<keyword evidence="5 9" id="KW-0732">Signal</keyword>
<evidence type="ECO:0000256" key="8">
    <source>
        <dbReference type="ARBA" id="ARBA00038263"/>
    </source>
</evidence>
<dbReference type="PANTHER" id="PTHR40088">
    <property type="entry name" value="PECTATE LYASE (EUROFUNG)"/>
    <property type="match status" value="1"/>
</dbReference>
<protein>
    <submittedName>
        <fullName evidence="11">DUF4990 domain-containing protein</fullName>
    </submittedName>
</protein>
<dbReference type="EMBL" id="JAENIK010000004">
    <property type="protein sequence ID" value="MBK1814526.1"/>
    <property type="molecule type" value="Genomic_DNA"/>
</dbReference>
<dbReference type="PANTHER" id="PTHR40088:SF1">
    <property type="entry name" value="PECTATE LYASE PEL9"/>
    <property type="match status" value="1"/>
</dbReference>
<proteinExistence type="inferred from homology"/>
<dbReference type="InterPro" id="IPR012334">
    <property type="entry name" value="Pectin_lyas_fold"/>
</dbReference>
<evidence type="ECO:0000259" key="10">
    <source>
        <dbReference type="Pfam" id="PF22842"/>
    </source>
</evidence>
<dbReference type="RefSeq" id="WP_200349487.1">
    <property type="nucleotide sequence ID" value="NZ_BAABHZ010000010.1"/>
</dbReference>
<gene>
    <name evidence="11" type="ORF">JIN84_02800</name>
</gene>
<comment type="caution">
    <text evidence="11">The sequence shown here is derived from an EMBL/GenBank/DDBJ whole genome shotgun (WGS) entry which is preliminary data.</text>
</comment>
<evidence type="ECO:0000256" key="3">
    <source>
        <dbReference type="ARBA" id="ARBA00022525"/>
    </source>
</evidence>
<feature type="chain" id="PRO_5037878399" evidence="9">
    <location>
        <begin position="30"/>
        <end position="449"/>
    </location>
</feature>
<comment type="similarity">
    <text evidence="8">Belongs to the polysaccharide lyase 9 family.</text>
</comment>
<sequence>MQVLPYLIGNKSAVLGMVAAWAFSTPARAEEYHVATDGRDTNAGTRTAPFATIQRAEKSAEPGDTVLIHGGTYRMETERTARYFHNRAEITNLMKSGVPGKPIRYFAAPGEKPVFDFSEVKPPGYRVTAFFIGGSWLHFKGIAVTGVQVTITGHTQSICFQNEGSNNIYELLEMHDGQAIGFWLGRGSDNLVLNCDAWRNHDHTSENGRGGNVDGFGFHAPEGSTGNVFRGCRAWFNSDDGFDLISTDEPVLIENCWAFYNGFSPEFKVLGDGNGFKLGGYGSRPASGLPSPVPRHVIRRSLAVRNHASGFYANHQPGGLDFINNTSFLNSTNFNLLNRNADNSADVPGYGHVLKNNLSYKGRRELTNFDADQCEFVANSFDLKLKLEDGDFKSLDQAELVQPRLANGDLPDIGFMRLKAGNPAIDKGVDVDLPFKGKAPDLGAFESGK</sequence>
<dbReference type="InterPro" id="IPR011050">
    <property type="entry name" value="Pectin_lyase_fold/virulence"/>
</dbReference>
<organism evidence="11 12">
    <name type="scientific">Luteolibacter yonseiensis</name>
    <dbReference type="NCBI Taxonomy" id="1144680"/>
    <lineage>
        <taxon>Bacteria</taxon>
        <taxon>Pseudomonadati</taxon>
        <taxon>Verrucomicrobiota</taxon>
        <taxon>Verrucomicrobiia</taxon>
        <taxon>Verrucomicrobiales</taxon>
        <taxon>Verrucomicrobiaceae</taxon>
        <taxon>Luteolibacter</taxon>
    </lineage>
</organism>
<keyword evidence="4" id="KW-0479">Metal-binding</keyword>
<evidence type="ECO:0000313" key="11">
    <source>
        <dbReference type="EMBL" id="MBK1814526.1"/>
    </source>
</evidence>
<keyword evidence="6" id="KW-0106">Calcium</keyword>
<keyword evidence="7" id="KW-0456">Lyase</keyword>
<comment type="cofactor">
    <cofactor evidence="1">
        <name>Ca(2+)</name>
        <dbReference type="ChEBI" id="CHEBI:29108"/>
    </cofactor>
</comment>
<dbReference type="AlphaFoldDB" id="A0A934R0A8"/>
<evidence type="ECO:0000313" key="12">
    <source>
        <dbReference type="Proteomes" id="UP000600139"/>
    </source>
</evidence>
<dbReference type="Pfam" id="PF22842">
    <property type="entry name" value="Pel9A-like_beta_helix"/>
    <property type="match status" value="1"/>
</dbReference>
<name>A0A934R0A8_9BACT</name>
<dbReference type="GO" id="GO:0046872">
    <property type="term" value="F:metal ion binding"/>
    <property type="evidence" value="ECO:0007669"/>
    <property type="project" value="UniProtKB-KW"/>
</dbReference>
<evidence type="ECO:0000256" key="1">
    <source>
        <dbReference type="ARBA" id="ARBA00001913"/>
    </source>
</evidence>
<dbReference type="GO" id="GO:0016837">
    <property type="term" value="F:carbon-oxygen lyase activity, acting on polysaccharides"/>
    <property type="evidence" value="ECO:0007669"/>
    <property type="project" value="TreeGrafter"/>
</dbReference>